<organism evidence="1 2">
    <name type="scientific">Melopsittacus undulatus</name>
    <name type="common">Budgerigar</name>
    <name type="synonym">Psittacus undulatus</name>
    <dbReference type="NCBI Taxonomy" id="13146"/>
    <lineage>
        <taxon>Eukaryota</taxon>
        <taxon>Metazoa</taxon>
        <taxon>Chordata</taxon>
        <taxon>Craniata</taxon>
        <taxon>Vertebrata</taxon>
        <taxon>Euteleostomi</taxon>
        <taxon>Archelosauria</taxon>
        <taxon>Archosauria</taxon>
        <taxon>Dinosauria</taxon>
        <taxon>Saurischia</taxon>
        <taxon>Theropoda</taxon>
        <taxon>Coelurosauria</taxon>
        <taxon>Aves</taxon>
        <taxon>Neognathae</taxon>
        <taxon>Neoaves</taxon>
        <taxon>Telluraves</taxon>
        <taxon>Australaves</taxon>
        <taxon>Psittaciformes</taxon>
        <taxon>Psittaculidae</taxon>
        <taxon>Melopsittacus</taxon>
    </lineage>
</organism>
<keyword evidence="2" id="KW-1185">Reference proteome</keyword>
<proteinExistence type="predicted"/>
<evidence type="ECO:0000313" key="2">
    <source>
        <dbReference type="Proteomes" id="UP000694405"/>
    </source>
</evidence>
<dbReference type="PANTHER" id="PTHR35667:SF1">
    <property type="entry name" value="LEUKEMIA NUP98 FUSION PARTNER 1"/>
    <property type="match status" value="1"/>
</dbReference>
<sequence>MEYEEDDDISFAKWMSSFWGHNLIDDNDKEGRGHKKHQTRLFSERRASLPVRV</sequence>
<reference evidence="1" key="1">
    <citation type="submission" date="2020-03" db="EMBL/GenBank/DDBJ databases">
        <title>Melopsittacus undulatus (budgerigar) genome, bMelUnd1, maternal haplotype with Z.</title>
        <authorList>
            <person name="Gedman G."/>
            <person name="Mountcastle J."/>
            <person name="Haase B."/>
            <person name="Formenti G."/>
            <person name="Wright T."/>
            <person name="Apodaca J."/>
            <person name="Pelan S."/>
            <person name="Chow W."/>
            <person name="Rhie A."/>
            <person name="Howe K."/>
            <person name="Fedrigo O."/>
            <person name="Jarvis E.D."/>
        </authorList>
    </citation>
    <scope>NUCLEOTIDE SEQUENCE [LARGE SCALE GENOMIC DNA]</scope>
</reference>
<dbReference type="Proteomes" id="UP000694405">
    <property type="component" value="Chromosome 2"/>
</dbReference>
<evidence type="ECO:0000313" key="1">
    <source>
        <dbReference type="Ensembl" id="ENSMUNP00000027741.1"/>
    </source>
</evidence>
<reference evidence="1" key="2">
    <citation type="submission" date="2025-05" db="UniProtKB">
        <authorList>
            <consortium name="Ensembl"/>
        </authorList>
    </citation>
    <scope>IDENTIFICATION</scope>
</reference>
<dbReference type="Pfam" id="PF15419">
    <property type="entry name" value="LNP1"/>
    <property type="match status" value="1"/>
</dbReference>
<accession>A0A8V5GB67</accession>
<dbReference type="Ensembl" id="ENSMUNT00000025908.1">
    <property type="protein sequence ID" value="ENSMUNP00000027741.1"/>
    <property type="gene ID" value="ENSMUNG00000019375.1"/>
</dbReference>
<dbReference type="Ensembl" id="ENSMUNT00000029699.1">
    <property type="protein sequence ID" value="ENSMUNP00000024994.1"/>
    <property type="gene ID" value="ENSMUNG00000017224.1"/>
</dbReference>
<name>A0A8V5GB67_MELUD</name>
<dbReference type="AlphaFoldDB" id="A0A8V5GB67"/>
<evidence type="ECO:0008006" key="3">
    <source>
        <dbReference type="Google" id="ProtNLM"/>
    </source>
</evidence>
<dbReference type="InterPro" id="IPR029280">
    <property type="entry name" value="LNP1"/>
</dbReference>
<protein>
    <recommendedName>
        <fullName evidence="3">Leukemia NUP98 fusion partner 1</fullName>
    </recommendedName>
</protein>
<dbReference type="PANTHER" id="PTHR35667">
    <property type="entry name" value="LEUKEMIA NUP98 FUSION PARTNER 1"/>
    <property type="match status" value="1"/>
</dbReference>